<keyword evidence="3" id="KW-1185">Reference proteome</keyword>
<dbReference type="EMBL" id="BAAATA010000010">
    <property type="protein sequence ID" value="GAA2485765.1"/>
    <property type="molecule type" value="Genomic_DNA"/>
</dbReference>
<reference evidence="2 3" key="1">
    <citation type="journal article" date="2019" name="Int. J. Syst. Evol. Microbiol.">
        <title>The Global Catalogue of Microorganisms (GCM) 10K type strain sequencing project: providing services to taxonomists for standard genome sequencing and annotation.</title>
        <authorList>
            <consortium name="The Broad Institute Genomics Platform"/>
            <consortium name="The Broad Institute Genome Sequencing Center for Infectious Disease"/>
            <person name="Wu L."/>
            <person name="Ma J."/>
        </authorList>
    </citation>
    <scope>NUCLEOTIDE SEQUENCE [LARGE SCALE GENOMIC DNA]</scope>
    <source>
        <strain evidence="2 3">JCM 6307</strain>
    </source>
</reference>
<gene>
    <name evidence="2" type="ORF">GCM10010406_22450</name>
</gene>
<comment type="caution">
    <text evidence="2">The sequence shown here is derived from an EMBL/GenBank/DDBJ whole genome shotgun (WGS) entry which is preliminary data.</text>
</comment>
<sequence>MHDGTRQPPPQVTAAELDGMADRTGRLLDAARYLNLATVSREGRPWVATLEYAWLGEPLRFLFGSAVGSRHSRDIASSPLVAGSLFLAGGGTGLDVAAVDGAQFTGTCSEVGAQDLDRYRPLFYEAVFPDERERARWMLPKSSLREPAEHRLYLVEVERWWLVDTRTWEQDRVDRRVELPLAELDARLGSAKSVGRRHVRGASSRAG</sequence>
<evidence type="ECO:0000313" key="2">
    <source>
        <dbReference type="EMBL" id="GAA2485765.1"/>
    </source>
</evidence>
<protein>
    <recommendedName>
        <fullName evidence="1">Pyridoxamine 5'-phosphate oxidase N-terminal domain-containing protein</fullName>
    </recommendedName>
</protein>
<evidence type="ECO:0000259" key="1">
    <source>
        <dbReference type="Pfam" id="PF01243"/>
    </source>
</evidence>
<dbReference type="InterPro" id="IPR012349">
    <property type="entry name" value="Split_barrel_FMN-bd"/>
</dbReference>
<dbReference type="InterPro" id="IPR011576">
    <property type="entry name" value="Pyridox_Oxase_N"/>
</dbReference>
<dbReference type="Pfam" id="PF01243">
    <property type="entry name" value="PNPOx_N"/>
    <property type="match status" value="1"/>
</dbReference>
<feature type="domain" description="Pyridoxamine 5'-phosphate oxidase N-terminal" evidence="1">
    <location>
        <begin position="27"/>
        <end position="120"/>
    </location>
</feature>
<dbReference type="SUPFAM" id="SSF50475">
    <property type="entry name" value="FMN-binding split barrel"/>
    <property type="match status" value="1"/>
</dbReference>
<dbReference type="Proteomes" id="UP001501358">
    <property type="component" value="Unassembled WGS sequence"/>
</dbReference>
<dbReference type="Gene3D" id="2.30.110.10">
    <property type="entry name" value="Electron Transport, Fmn-binding Protein, Chain A"/>
    <property type="match status" value="1"/>
</dbReference>
<organism evidence="2 3">
    <name type="scientific">Streptomyces thermolineatus</name>
    <dbReference type="NCBI Taxonomy" id="44033"/>
    <lineage>
        <taxon>Bacteria</taxon>
        <taxon>Bacillati</taxon>
        <taxon>Actinomycetota</taxon>
        <taxon>Actinomycetes</taxon>
        <taxon>Kitasatosporales</taxon>
        <taxon>Streptomycetaceae</taxon>
        <taxon>Streptomyces</taxon>
    </lineage>
</organism>
<dbReference type="RefSeq" id="WP_344383085.1">
    <property type="nucleotide sequence ID" value="NZ_BAAATA010000010.1"/>
</dbReference>
<proteinExistence type="predicted"/>
<evidence type="ECO:0000313" key="3">
    <source>
        <dbReference type="Proteomes" id="UP001501358"/>
    </source>
</evidence>
<accession>A0ABN3LKJ9</accession>
<name>A0ABN3LKJ9_9ACTN</name>